<dbReference type="GO" id="GO:0005313">
    <property type="term" value="F:L-glutamate transmembrane transporter activity"/>
    <property type="evidence" value="ECO:0007669"/>
    <property type="project" value="TreeGrafter"/>
</dbReference>
<evidence type="ECO:0000256" key="4">
    <source>
        <dbReference type="ARBA" id="ARBA00022847"/>
    </source>
</evidence>
<feature type="compositionally biased region" description="Polar residues" evidence="7">
    <location>
        <begin position="104"/>
        <end position="122"/>
    </location>
</feature>
<sequence>MLCQRCNVTCCCHSQGMNSCSEQVLRQHLNCRTVEKAYWWSSRGHNNTDIYKKDDSSRCLRGLEQDAPHPEIPRFDDSSRSRQLIKHAGIQNHNALLGPSTQSAEMLTSQETASPDNSSTADDSSRDSPEKRGQGRTSDGDPLKDSQVKGKESDMSDASSNGCCSCPYIPRRYIVVFLSTLGMMVVYCMRTNVGVTMITILDEEAHMKVGTPEAKWNLPTVEWDTKMAELLHSLFYIGFFLSQLPAGYLTSRWACNKAFGACILFSASLNVLLPVSIEHLGYTTSCVIRFLQGAGEGFLYPASYGVLRHWTTTNERGRLVAAVLTGTYAGAIVGFPMSGLITHYISWEYVYYVSSGLCIMWYFAWLCFVFEKPSHDPSISQSEYEYIIKNQGKQNIEYENLKVPYRHILTSLPVISLCLCHFARNWVIILLLTNEPYYLSMFGFSVAENGIYSSIPHVMLVLCTFTSGYIADYLHLNPQYSTTFIRKLLTGFGFISQSACFLLLTFLQTGTPVLVVLSMAMGFFGLSVSGWQVNYYDLSSRYANILVSISSCFAALAGVITPIVAGEFLSPNNITGWNGTFYITSAIVLFSALVFVLFGSGEEQPWANPPENIVLIQKVDPLARKPYTVENSQKKPNETKKDKISLDPTPEQINKVVHRMSTAANKD</sequence>
<dbReference type="SUPFAM" id="SSF103473">
    <property type="entry name" value="MFS general substrate transporter"/>
    <property type="match status" value="1"/>
</dbReference>
<dbReference type="InterPro" id="IPR036259">
    <property type="entry name" value="MFS_trans_sf"/>
</dbReference>
<dbReference type="AlphaFoldDB" id="K1QKE4"/>
<dbReference type="FunFam" id="1.20.1250.20:FF:000423">
    <property type="entry name" value="Putative inorganic phosphate cotransporter-like Protein"/>
    <property type="match status" value="1"/>
</dbReference>
<feature type="transmembrane region" description="Helical" evidence="8">
    <location>
        <begin position="349"/>
        <end position="370"/>
    </location>
</feature>
<evidence type="ECO:0000256" key="6">
    <source>
        <dbReference type="ARBA" id="ARBA00023136"/>
    </source>
</evidence>
<dbReference type="Gene3D" id="1.20.1250.20">
    <property type="entry name" value="MFS general substrate transporter like domains"/>
    <property type="match status" value="2"/>
</dbReference>
<dbReference type="FunFam" id="1.20.1250.20:FF:000003">
    <property type="entry name" value="Solute carrier family 17 member 3"/>
    <property type="match status" value="1"/>
</dbReference>
<reference evidence="10" key="1">
    <citation type="journal article" date="2012" name="Nature">
        <title>The oyster genome reveals stress adaptation and complexity of shell formation.</title>
        <authorList>
            <person name="Zhang G."/>
            <person name="Fang X."/>
            <person name="Guo X."/>
            <person name="Li L."/>
            <person name="Luo R."/>
            <person name="Xu F."/>
            <person name="Yang P."/>
            <person name="Zhang L."/>
            <person name="Wang X."/>
            <person name="Qi H."/>
            <person name="Xiong Z."/>
            <person name="Que H."/>
            <person name="Xie Y."/>
            <person name="Holland P.W."/>
            <person name="Paps J."/>
            <person name="Zhu Y."/>
            <person name="Wu F."/>
            <person name="Chen Y."/>
            <person name="Wang J."/>
            <person name="Peng C."/>
            <person name="Meng J."/>
            <person name="Yang L."/>
            <person name="Liu J."/>
            <person name="Wen B."/>
            <person name="Zhang N."/>
            <person name="Huang Z."/>
            <person name="Zhu Q."/>
            <person name="Feng Y."/>
            <person name="Mount A."/>
            <person name="Hedgecock D."/>
            <person name="Xu Z."/>
            <person name="Liu Y."/>
            <person name="Domazet-Loso T."/>
            <person name="Du Y."/>
            <person name="Sun X."/>
            <person name="Zhang S."/>
            <person name="Liu B."/>
            <person name="Cheng P."/>
            <person name="Jiang X."/>
            <person name="Li J."/>
            <person name="Fan D."/>
            <person name="Wang W."/>
            <person name="Fu W."/>
            <person name="Wang T."/>
            <person name="Wang B."/>
            <person name="Zhang J."/>
            <person name="Peng Z."/>
            <person name="Li Y."/>
            <person name="Li N."/>
            <person name="Wang J."/>
            <person name="Chen M."/>
            <person name="He Y."/>
            <person name="Tan F."/>
            <person name="Song X."/>
            <person name="Zheng Q."/>
            <person name="Huang R."/>
            <person name="Yang H."/>
            <person name="Du X."/>
            <person name="Chen L."/>
            <person name="Yang M."/>
            <person name="Gaffney P.M."/>
            <person name="Wang S."/>
            <person name="Luo L."/>
            <person name="She Z."/>
            <person name="Ming Y."/>
            <person name="Huang W."/>
            <person name="Zhang S."/>
            <person name="Huang B."/>
            <person name="Zhang Y."/>
            <person name="Qu T."/>
            <person name="Ni P."/>
            <person name="Miao G."/>
            <person name="Wang J."/>
            <person name="Wang Q."/>
            <person name="Steinberg C.E."/>
            <person name="Wang H."/>
            <person name="Li N."/>
            <person name="Qian L."/>
            <person name="Zhang G."/>
            <person name="Li Y."/>
            <person name="Yang H."/>
            <person name="Liu X."/>
            <person name="Wang J."/>
            <person name="Yin Y."/>
            <person name="Wang J."/>
        </authorList>
    </citation>
    <scope>NUCLEOTIDE SEQUENCE [LARGE SCALE GENOMIC DNA]</scope>
    <source>
        <strain evidence="10">05x7-T-G4-1.051#20</strain>
    </source>
</reference>
<evidence type="ECO:0000256" key="1">
    <source>
        <dbReference type="ARBA" id="ARBA00004141"/>
    </source>
</evidence>
<evidence type="ECO:0000256" key="5">
    <source>
        <dbReference type="ARBA" id="ARBA00022989"/>
    </source>
</evidence>
<feature type="compositionally biased region" description="Basic and acidic residues" evidence="7">
    <location>
        <begin position="632"/>
        <end position="645"/>
    </location>
</feature>
<dbReference type="EMBL" id="JH817736">
    <property type="protein sequence ID" value="EKC34298.1"/>
    <property type="molecule type" value="Genomic_DNA"/>
</dbReference>
<dbReference type="GO" id="GO:0050803">
    <property type="term" value="P:regulation of synapse structure or activity"/>
    <property type="evidence" value="ECO:0007669"/>
    <property type="project" value="TreeGrafter"/>
</dbReference>
<protein>
    <submittedName>
        <fullName evidence="10">Vesicular glutamate transporter 2</fullName>
    </submittedName>
</protein>
<dbReference type="InParanoid" id="K1QKE4"/>
<feature type="compositionally biased region" description="Basic and acidic residues" evidence="7">
    <location>
        <begin position="123"/>
        <end position="154"/>
    </location>
</feature>
<feature type="transmembrane region" description="Helical" evidence="8">
    <location>
        <begin position="319"/>
        <end position="337"/>
    </location>
</feature>
<evidence type="ECO:0000259" key="9">
    <source>
        <dbReference type="PROSITE" id="PS50850"/>
    </source>
</evidence>
<feature type="domain" description="Major facilitator superfamily (MFS) profile" evidence="9">
    <location>
        <begin position="168"/>
        <end position="603"/>
    </location>
</feature>
<feature type="transmembrane region" description="Helical" evidence="8">
    <location>
        <begin position="173"/>
        <end position="189"/>
    </location>
</feature>
<feature type="transmembrane region" description="Helical" evidence="8">
    <location>
        <begin position="488"/>
        <end position="507"/>
    </location>
</feature>
<feature type="transmembrane region" description="Helical" evidence="8">
    <location>
        <begin position="408"/>
        <end position="431"/>
    </location>
</feature>
<proteinExistence type="predicted"/>
<feature type="transmembrane region" description="Helical" evidence="8">
    <location>
        <begin position="545"/>
        <end position="565"/>
    </location>
</feature>
<dbReference type="InterPro" id="IPR020846">
    <property type="entry name" value="MFS_dom"/>
</dbReference>
<feature type="transmembrane region" description="Helical" evidence="8">
    <location>
        <begin position="451"/>
        <end position="476"/>
    </location>
</feature>
<evidence type="ECO:0000313" key="10">
    <source>
        <dbReference type="EMBL" id="EKC34298.1"/>
    </source>
</evidence>
<dbReference type="PROSITE" id="PS50850">
    <property type="entry name" value="MFS"/>
    <property type="match status" value="1"/>
</dbReference>
<evidence type="ECO:0000256" key="8">
    <source>
        <dbReference type="SAM" id="Phobius"/>
    </source>
</evidence>
<evidence type="ECO:0000256" key="2">
    <source>
        <dbReference type="ARBA" id="ARBA00022448"/>
    </source>
</evidence>
<feature type="region of interest" description="Disordered" evidence="7">
    <location>
        <begin position="627"/>
        <end position="648"/>
    </location>
</feature>
<comment type="subcellular location">
    <subcellularLocation>
        <location evidence="1">Membrane</location>
        <topology evidence="1">Multi-pass membrane protein</topology>
    </subcellularLocation>
</comment>
<feature type="region of interest" description="Disordered" evidence="7">
    <location>
        <begin position="104"/>
        <end position="161"/>
    </location>
</feature>
<organism evidence="10">
    <name type="scientific">Magallana gigas</name>
    <name type="common">Pacific oyster</name>
    <name type="synonym">Crassostrea gigas</name>
    <dbReference type="NCBI Taxonomy" id="29159"/>
    <lineage>
        <taxon>Eukaryota</taxon>
        <taxon>Metazoa</taxon>
        <taxon>Spiralia</taxon>
        <taxon>Lophotrochozoa</taxon>
        <taxon>Mollusca</taxon>
        <taxon>Bivalvia</taxon>
        <taxon>Autobranchia</taxon>
        <taxon>Pteriomorphia</taxon>
        <taxon>Ostreida</taxon>
        <taxon>Ostreoidea</taxon>
        <taxon>Ostreidae</taxon>
        <taxon>Magallana</taxon>
    </lineage>
</organism>
<dbReference type="GO" id="GO:0030672">
    <property type="term" value="C:synaptic vesicle membrane"/>
    <property type="evidence" value="ECO:0007669"/>
    <property type="project" value="TreeGrafter"/>
</dbReference>
<keyword evidence="4" id="KW-0769">Symport</keyword>
<dbReference type="InterPro" id="IPR011701">
    <property type="entry name" value="MFS"/>
</dbReference>
<dbReference type="HOGENOM" id="CLU_001265_5_0_1"/>
<evidence type="ECO:0000256" key="3">
    <source>
        <dbReference type="ARBA" id="ARBA00022692"/>
    </source>
</evidence>
<dbReference type="Pfam" id="PF07690">
    <property type="entry name" value="MFS_1"/>
    <property type="match status" value="1"/>
</dbReference>
<accession>K1QKE4</accession>
<dbReference type="PANTHER" id="PTHR11662">
    <property type="entry name" value="SOLUTE CARRIER FAMILY 17"/>
    <property type="match status" value="1"/>
</dbReference>
<gene>
    <name evidence="10" type="ORF">CGI_10023398</name>
</gene>
<keyword evidence="3 8" id="KW-0812">Transmembrane</keyword>
<dbReference type="GO" id="GO:0005326">
    <property type="term" value="F:neurotransmitter transmembrane transporter activity"/>
    <property type="evidence" value="ECO:0007669"/>
    <property type="project" value="TreeGrafter"/>
</dbReference>
<feature type="transmembrane region" description="Helical" evidence="8">
    <location>
        <begin position="577"/>
        <end position="598"/>
    </location>
</feature>
<dbReference type="GO" id="GO:0098700">
    <property type="term" value="P:neurotransmitter loading into synaptic vesicle"/>
    <property type="evidence" value="ECO:0007669"/>
    <property type="project" value="TreeGrafter"/>
</dbReference>
<dbReference type="GO" id="GO:0015293">
    <property type="term" value="F:symporter activity"/>
    <property type="evidence" value="ECO:0007669"/>
    <property type="project" value="UniProtKB-KW"/>
</dbReference>
<dbReference type="PANTHER" id="PTHR11662:SF456">
    <property type="entry name" value="VESICULAR GLUTAMATE TRANSPORTER, ISOFORM A"/>
    <property type="match status" value="1"/>
</dbReference>
<keyword evidence="2" id="KW-0813">Transport</keyword>
<evidence type="ECO:0000256" key="7">
    <source>
        <dbReference type="SAM" id="MobiDB-lite"/>
    </source>
</evidence>
<dbReference type="InterPro" id="IPR050382">
    <property type="entry name" value="MFS_Na/Anion_cotransporter"/>
</dbReference>
<keyword evidence="6 8" id="KW-0472">Membrane</keyword>
<keyword evidence="5 8" id="KW-1133">Transmembrane helix</keyword>
<dbReference type="GO" id="GO:0035249">
    <property type="term" value="P:synaptic transmission, glutamatergic"/>
    <property type="evidence" value="ECO:0007669"/>
    <property type="project" value="TreeGrafter"/>
</dbReference>
<name>K1QKE4_MAGGI</name>
<dbReference type="GO" id="GO:0060076">
    <property type="term" value="C:excitatory synapse"/>
    <property type="evidence" value="ECO:0007669"/>
    <property type="project" value="TreeGrafter"/>
</dbReference>
<feature type="transmembrane region" description="Helical" evidence="8">
    <location>
        <begin position="513"/>
        <end position="533"/>
    </location>
</feature>